<dbReference type="GeneID" id="14915414"/>
<reference evidence="6 7" key="1">
    <citation type="journal article" date="2013" name="Genome Biol.">
        <title>Genome of Acanthamoeba castellanii highlights extensive lateral gene transfer and early evolution of tyrosine kinase signaling.</title>
        <authorList>
            <person name="Clarke M."/>
            <person name="Lohan A.J."/>
            <person name="Liu B."/>
            <person name="Lagkouvardos I."/>
            <person name="Roy S."/>
            <person name="Zafar N."/>
            <person name="Bertelli C."/>
            <person name="Schilde C."/>
            <person name="Kianianmomeni A."/>
            <person name="Burglin T.R."/>
            <person name="Frech C."/>
            <person name="Turcotte B."/>
            <person name="Kopec K.O."/>
            <person name="Synnott J.M."/>
            <person name="Choo C."/>
            <person name="Paponov I."/>
            <person name="Finkler A."/>
            <person name="Soon Heng Tan C."/>
            <person name="Hutchins A.P."/>
            <person name="Weinmeier T."/>
            <person name="Rattei T."/>
            <person name="Chu J.S."/>
            <person name="Gimenez G."/>
            <person name="Irimia M."/>
            <person name="Rigden D.J."/>
            <person name="Fitzpatrick D.A."/>
            <person name="Lorenzo-Morales J."/>
            <person name="Bateman A."/>
            <person name="Chiu C.H."/>
            <person name="Tang P."/>
            <person name="Hegemann P."/>
            <person name="Fromm H."/>
            <person name="Raoult D."/>
            <person name="Greub G."/>
            <person name="Miranda-Saavedra D."/>
            <person name="Chen N."/>
            <person name="Nash P."/>
            <person name="Ginger M.L."/>
            <person name="Horn M."/>
            <person name="Schaap P."/>
            <person name="Caler L."/>
            <person name="Loftus B."/>
        </authorList>
    </citation>
    <scope>NUCLEOTIDE SEQUENCE [LARGE SCALE GENOMIC DNA]</scope>
    <source>
        <strain evidence="6 7">Neff</strain>
    </source>
</reference>
<evidence type="ECO:0000256" key="2">
    <source>
        <dbReference type="ARBA" id="ARBA00022833"/>
    </source>
</evidence>
<sequence>MEVDDERRSWEEDEGDGDEGSARLAWERDYERTWEVVQEDATGALDTHSFLHSQQRLRRAEREQLGGGAGGRVVRRGMQRHVFLVVDLSQAMDDAHDMKPSRLAVTLKIVESFIREYFEQNPIAQLGIVIMRDGAAEKLSELGGNPARHIGVLKDKAHVPKYGSREIVVLFAGLATCDPTDIKSTISKLKKDSIRCSIVGLSAEIHICRVLAESTDGTYGVALHEGHYRQLVFAHVSPPPAQPQQVASSLIRMGFPTRKRDHFPSFCSCHKSLRREGYCGAKCCELPMECPVCGLTLVSSSHLARSYHHLFPLPLFQAGSSTTSGAEVYACPRCARSFCYECDVFAHDLLHTCAGCEVRP</sequence>
<evidence type="ECO:0000256" key="1">
    <source>
        <dbReference type="ARBA" id="ARBA00022723"/>
    </source>
</evidence>
<dbReference type="InterPro" id="IPR013083">
    <property type="entry name" value="Znf_RING/FYVE/PHD"/>
</dbReference>
<protein>
    <submittedName>
        <fullName evidence="6">Ssl1like protein</fullName>
    </submittedName>
</protein>
<dbReference type="RefSeq" id="XP_004336797.1">
    <property type="nucleotide sequence ID" value="XM_004336749.1"/>
</dbReference>
<dbReference type="EMBL" id="KB008044">
    <property type="protein sequence ID" value="ELR14784.1"/>
    <property type="molecule type" value="Genomic_DNA"/>
</dbReference>
<dbReference type="PANTHER" id="PTHR12695:SF2">
    <property type="entry name" value="GENERAL TRANSCRIPTION FACTOR IIH SUBUNIT 2-RELATED"/>
    <property type="match status" value="1"/>
</dbReference>
<dbReference type="SMART" id="SM01047">
    <property type="entry name" value="C1_4"/>
    <property type="match status" value="1"/>
</dbReference>
<dbReference type="InterPro" id="IPR046349">
    <property type="entry name" value="C1-like_sf"/>
</dbReference>
<dbReference type="GO" id="GO:0005675">
    <property type="term" value="C:transcription factor TFIIH holo complex"/>
    <property type="evidence" value="ECO:0007669"/>
    <property type="project" value="TreeGrafter"/>
</dbReference>
<dbReference type="PIRSF" id="PIRSF015919">
    <property type="entry name" value="TFIIH_SSL1"/>
    <property type="match status" value="1"/>
</dbReference>
<dbReference type="KEGG" id="acan:ACA1_391550"/>
<organism evidence="6 7">
    <name type="scientific">Acanthamoeba castellanii (strain ATCC 30010 / Neff)</name>
    <dbReference type="NCBI Taxonomy" id="1257118"/>
    <lineage>
        <taxon>Eukaryota</taxon>
        <taxon>Amoebozoa</taxon>
        <taxon>Discosea</taxon>
        <taxon>Longamoebia</taxon>
        <taxon>Centramoebida</taxon>
        <taxon>Acanthamoebidae</taxon>
        <taxon>Acanthamoeba</taxon>
    </lineage>
</organism>
<dbReference type="InterPro" id="IPR007198">
    <property type="entry name" value="Ssl1-like"/>
</dbReference>
<feature type="region of interest" description="Disordered" evidence="4">
    <location>
        <begin position="1"/>
        <end position="23"/>
    </location>
</feature>
<dbReference type="OrthoDB" id="284275at2759"/>
<keyword evidence="1" id="KW-0479">Metal-binding</keyword>
<dbReference type="Gene3D" id="3.30.40.10">
    <property type="entry name" value="Zinc/RING finger domain, C3HC4 (zinc finger)"/>
    <property type="match status" value="1"/>
</dbReference>
<dbReference type="InterPro" id="IPR013087">
    <property type="entry name" value="Znf_C2H2_type"/>
</dbReference>
<proteinExistence type="predicted"/>
<dbReference type="SUPFAM" id="SSF57889">
    <property type="entry name" value="Cysteine-rich domain"/>
    <property type="match status" value="1"/>
</dbReference>
<dbReference type="PROSITE" id="PS50157">
    <property type="entry name" value="ZINC_FINGER_C2H2_2"/>
    <property type="match status" value="1"/>
</dbReference>
<dbReference type="PROSITE" id="PS00028">
    <property type="entry name" value="ZINC_FINGER_C2H2_1"/>
    <property type="match status" value="1"/>
</dbReference>
<gene>
    <name evidence="6" type="ORF">ACA1_391550</name>
</gene>
<dbReference type="AlphaFoldDB" id="L8GNW1"/>
<keyword evidence="2" id="KW-0862">Zinc</keyword>
<keyword evidence="7" id="KW-1185">Reference proteome</keyword>
<dbReference type="STRING" id="1257118.L8GNW1"/>
<feature type="compositionally biased region" description="Basic and acidic residues" evidence="4">
    <location>
        <begin position="1"/>
        <end position="10"/>
    </location>
</feature>
<dbReference type="Proteomes" id="UP000011083">
    <property type="component" value="Unassembled WGS sequence"/>
</dbReference>
<keyword evidence="3" id="KW-0863">Zinc-finger</keyword>
<dbReference type="GO" id="GO:0006289">
    <property type="term" value="P:nucleotide-excision repair"/>
    <property type="evidence" value="ECO:0007669"/>
    <property type="project" value="InterPro"/>
</dbReference>
<feature type="domain" description="C2H2-type" evidence="5">
    <location>
        <begin position="329"/>
        <end position="352"/>
    </location>
</feature>
<name>L8GNW1_ACACF</name>
<dbReference type="GO" id="GO:0008270">
    <property type="term" value="F:zinc ion binding"/>
    <property type="evidence" value="ECO:0007669"/>
    <property type="project" value="UniProtKB-KW"/>
</dbReference>
<dbReference type="SUPFAM" id="SSF53300">
    <property type="entry name" value="vWA-like"/>
    <property type="match status" value="1"/>
</dbReference>
<dbReference type="Pfam" id="PF07975">
    <property type="entry name" value="C1_4"/>
    <property type="match status" value="1"/>
</dbReference>
<dbReference type="InterPro" id="IPR004595">
    <property type="entry name" value="TFIIH_C1-like_dom"/>
</dbReference>
<accession>L8GNW1</accession>
<dbReference type="VEuPathDB" id="AmoebaDB:ACA1_391550"/>
<evidence type="ECO:0000259" key="5">
    <source>
        <dbReference type="PROSITE" id="PS50157"/>
    </source>
</evidence>
<dbReference type="GO" id="GO:0006351">
    <property type="term" value="P:DNA-templated transcription"/>
    <property type="evidence" value="ECO:0007669"/>
    <property type="project" value="InterPro"/>
</dbReference>
<dbReference type="GO" id="GO:0000439">
    <property type="term" value="C:transcription factor TFIIH core complex"/>
    <property type="evidence" value="ECO:0007669"/>
    <property type="project" value="InterPro"/>
</dbReference>
<dbReference type="PANTHER" id="PTHR12695">
    <property type="entry name" value="GENERAL TRANSCRIPTION FACTOR IIH SUBUNIT 2"/>
    <property type="match status" value="1"/>
</dbReference>
<dbReference type="GO" id="GO:0006357">
    <property type="term" value="P:regulation of transcription by RNA polymerase II"/>
    <property type="evidence" value="ECO:0007669"/>
    <property type="project" value="TreeGrafter"/>
</dbReference>
<dbReference type="NCBIfam" id="TIGR00622">
    <property type="entry name" value="ssl1"/>
    <property type="match status" value="1"/>
</dbReference>
<evidence type="ECO:0000256" key="3">
    <source>
        <dbReference type="PROSITE-ProRule" id="PRU00042"/>
    </source>
</evidence>
<evidence type="ECO:0000313" key="6">
    <source>
        <dbReference type="EMBL" id="ELR14784.1"/>
    </source>
</evidence>
<dbReference type="OMA" id="INWVEVP"/>
<evidence type="ECO:0000313" key="7">
    <source>
        <dbReference type="Proteomes" id="UP000011083"/>
    </source>
</evidence>
<dbReference type="Pfam" id="PF04056">
    <property type="entry name" value="Ssl1"/>
    <property type="match status" value="2"/>
</dbReference>
<dbReference type="InterPro" id="IPR012170">
    <property type="entry name" value="TFIIH_SSL1/p44"/>
</dbReference>
<evidence type="ECO:0000256" key="4">
    <source>
        <dbReference type="SAM" id="MobiDB-lite"/>
    </source>
</evidence>
<dbReference type="Gene3D" id="3.40.50.410">
    <property type="entry name" value="von Willebrand factor, type A domain"/>
    <property type="match status" value="2"/>
</dbReference>
<dbReference type="InterPro" id="IPR036465">
    <property type="entry name" value="vWFA_dom_sf"/>
</dbReference>